<name>A0A078AUZ1_STYLE</name>
<feature type="region of interest" description="Disordered" evidence="1">
    <location>
        <begin position="451"/>
        <end position="474"/>
    </location>
</feature>
<evidence type="ECO:0000313" key="2">
    <source>
        <dbReference type="EMBL" id="CDW85816.1"/>
    </source>
</evidence>
<evidence type="ECO:0000313" key="3">
    <source>
        <dbReference type="Proteomes" id="UP000039865"/>
    </source>
</evidence>
<dbReference type="Proteomes" id="UP000039865">
    <property type="component" value="Unassembled WGS sequence"/>
</dbReference>
<protein>
    <submittedName>
        <fullName evidence="2">Uncharacterized protein</fullName>
    </submittedName>
</protein>
<gene>
    <name evidence="2" type="primary">Contig6722.g7195</name>
    <name evidence="2" type="ORF">STYLEM_14903</name>
</gene>
<dbReference type="AlphaFoldDB" id="A0A078AUZ1"/>
<organism evidence="2 3">
    <name type="scientific">Stylonychia lemnae</name>
    <name type="common">Ciliate</name>
    <dbReference type="NCBI Taxonomy" id="5949"/>
    <lineage>
        <taxon>Eukaryota</taxon>
        <taxon>Sar</taxon>
        <taxon>Alveolata</taxon>
        <taxon>Ciliophora</taxon>
        <taxon>Intramacronucleata</taxon>
        <taxon>Spirotrichea</taxon>
        <taxon>Stichotrichia</taxon>
        <taxon>Sporadotrichida</taxon>
        <taxon>Oxytrichidae</taxon>
        <taxon>Stylonychinae</taxon>
        <taxon>Stylonychia</taxon>
    </lineage>
</organism>
<reference evidence="2 3" key="1">
    <citation type="submission" date="2014-06" db="EMBL/GenBank/DDBJ databases">
        <authorList>
            <person name="Swart Estienne"/>
        </authorList>
    </citation>
    <scope>NUCLEOTIDE SEQUENCE [LARGE SCALE GENOMIC DNA]</scope>
    <source>
        <strain evidence="2 3">130c</strain>
    </source>
</reference>
<accession>A0A078AUZ1</accession>
<dbReference type="EMBL" id="CCKQ01014072">
    <property type="protein sequence ID" value="CDW85816.1"/>
    <property type="molecule type" value="Genomic_DNA"/>
</dbReference>
<proteinExistence type="predicted"/>
<dbReference type="OrthoDB" id="327704at2759"/>
<feature type="compositionally biased region" description="Polar residues" evidence="1">
    <location>
        <begin position="451"/>
        <end position="471"/>
    </location>
</feature>
<dbReference type="InParanoid" id="A0A078AUZ1"/>
<feature type="compositionally biased region" description="Basic and acidic residues" evidence="1">
    <location>
        <begin position="132"/>
        <end position="148"/>
    </location>
</feature>
<keyword evidence="3" id="KW-1185">Reference proteome</keyword>
<evidence type="ECO:0000256" key="1">
    <source>
        <dbReference type="SAM" id="MobiDB-lite"/>
    </source>
</evidence>
<sequence>MSDLIFLSVVIGYEGYIFIQVLGYKVHELKSLVKICLEIEIKQHLMNDLTQVQILQFKVITKTIYSLMGISQFTSNVSELDMTFFFFLIEMKQNSFKLNLPEVNTSSQQTTIYSNKARSSFLSKLIKQKQDQSKFENSDKKTPRKENTKVQISLRKSQSQGNIQSVWGYYGHGSSTSRKYYTNSLGFDKDEIQQSSTSNLNTDRNIGEIFNNKAIKALQYSESGSIISMPVPNQSQNQHDLSIKIRGIKRDNKKRLKKLKLTPISSRVQSVNEKSHIGRQILQQMKDYSQFQQENQIKTLSQKQNVKANDDSEEIELEQFMKMDLNDPEEQVSSLYNTIAQSKIGLKRMDSDINGDDPNQFVFKPDFNIRQCNYLFVRAVESKFNDDLKPQYVKEMEVGHSTILGGEKNDEVQALKGFKKSELVLKQIKQQLKSRRTDDGKAISTRQAILNKQQEQLDQSKNGKQAGSNSRMSHEPILARDLQNYYSSEDNFQDDLPYDLYNMVEMYKQISKAQVLPYFSEIKHDDLRNFQNLRKYKHKMLDINTETNREFLEGQYHKLLEKRLTDQQKSITEQNSRFASIEKYNGHYDISSIKKKLRKKEIETLNEKVKEKLLNDFLPYYTLKSGGKQPKDLLKEMKQQKKQNALNYNQNNF</sequence>
<feature type="region of interest" description="Disordered" evidence="1">
    <location>
        <begin position="132"/>
        <end position="157"/>
    </location>
</feature>